<dbReference type="RefSeq" id="WP_015049805.1">
    <property type="nucleotide sequence ID" value="NZ_KI912609.1"/>
</dbReference>
<dbReference type="GO" id="GO:0051301">
    <property type="term" value="P:cell division"/>
    <property type="evidence" value="ECO:0007669"/>
    <property type="project" value="UniProtKB-KW"/>
</dbReference>
<evidence type="ECO:0000256" key="12">
    <source>
        <dbReference type="PIRNR" id="PIRNR003097"/>
    </source>
</evidence>
<dbReference type="AlphaFoldDB" id="K4LDK3"/>
<name>K4LDK3_THEPS</name>
<comment type="similarity">
    <text evidence="2 12">Belongs to the ABC-4 integral membrane protein family. FtsX subfamily.</text>
</comment>
<dbReference type="NCBIfam" id="NF038347">
    <property type="entry name" value="FtsX_Gpos"/>
    <property type="match status" value="1"/>
</dbReference>
<accession>K4LDK3</accession>
<keyword evidence="8 13" id="KW-0812">Transmembrane</keyword>
<feature type="transmembrane region" description="Helical" evidence="13">
    <location>
        <begin position="218"/>
        <end position="241"/>
    </location>
</feature>
<dbReference type="NCBIfam" id="TIGR00439">
    <property type="entry name" value="FtsX_Gneg"/>
    <property type="match status" value="1"/>
</dbReference>
<dbReference type="InterPro" id="IPR047590">
    <property type="entry name" value="FtsX_proteobact-type"/>
</dbReference>
<evidence type="ECO:0000256" key="3">
    <source>
        <dbReference type="ARBA" id="ARBA00011160"/>
    </source>
</evidence>
<feature type="domain" description="ABC3 transporter permease C-terminal" evidence="14">
    <location>
        <begin position="175"/>
        <end position="294"/>
    </location>
</feature>
<comment type="subunit">
    <text evidence="3">Forms a membrane-associated complex with FtsE.</text>
</comment>
<dbReference type="InterPro" id="IPR003838">
    <property type="entry name" value="ABC3_permease_C"/>
</dbReference>
<evidence type="ECO:0000256" key="1">
    <source>
        <dbReference type="ARBA" id="ARBA00004429"/>
    </source>
</evidence>
<keyword evidence="6" id="KW-0997">Cell inner membrane</keyword>
<gene>
    <name evidence="16" type="primary">ftsX</name>
    <name evidence="16" type="ordered locus">Tph_c06540</name>
</gene>
<dbReference type="Proteomes" id="UP000000467">
    <property type="component" value="Chromosome"/>
</dbReference>
<dbReference type="InterPro" id="IPR058204">
    <property type="entry name" value="FtsX_firmicutes-type"/>
</dbReference>
<evidence type="ECO:0000259" key="14">
    <source>
        <dbReference type="Pfam" id="PF02687"/>
    </source>
</evidence>
<dbReference type="EMBL" id="CP003732">
    <property type="protein sequence ID" value="AFV10888.1"/>
    <property type="molecule type" value="Genomic_DNA"/>
</dbReference>
<feature type="transmembrane region" description="Helical" evidence="13">
    <location>
        <begin position="269"/>
        <end position="289"/>
    </location>
</feature>
<comment type="subcellular location">
    <subcellularLocation>
        <location evidence="1">Cell inner membrane</location>
        <topology evidence="1">Multi-pass membrane protein</topology>
    </subcellularLocation>
    <subcellularLocation>
        <location evidence="12">Cell membrane</location>
    </subcellularLocation>
</comment>
<dbReference type="Gene3D" id="3.30.70.3040">
    <property type="match status" value="1"/>
</dbReference>
<evidence type="ECO:0000313" key="17">
    <source>
        <dbReference type="Proteomes" id="UP000000467"/>
    </source>
</evidence>
<organism evidence="16 17">
    <name type="scientific">Thermacetogenium phaeum (strain ATCC BAA-254 / DSM 26808 / PB)</name>
    <dbReference type="NCBI Taxonomy" id="1089553"/>
    <lineage>
        <taxon>Bacteria</taxon>
        <taxon>Bacillati</taxon>
        <taxon>Bacillota</taxon>
        <taxon>Clostridia</taxon>
        <taxon>Thermoanaerobacterales</taxon>
        <taxon>Thermoanaerobacteraceae</taxon>
        <taxon>Thermacetogenium</taxon>
    </lineage>
</organism>
<dbReference type="InterPro" id="IPR040690">
    <property type="entry name" value="FtsX_ECD"/>
</dbReference>
<keyword evidence="9 13" id="KW-1133">Transmembrane helix</keyword>
<evidence type="ECO:0000259" key="15">
    <source>
        <dbReference type="Pfam" id="PF18075"/>
    </source>
</evidence>
<keyword evidence="17" id="KW-1185">Reference proteome</keyword>
<evidence type="ECO:0000256" key="8">
    <source>
        <dbReference type="ARBA" id="ARBA00022692"/>
    </source>
</evidence>
<evidence type="ECO:0000256" key="10">
    <source>
        <dbReference type="ARBA" id="ARBA00023136"/>
    </source>
</evidence>
<evidence type="ECO:0000256" key="13">
    <source>
        <dbReference type="SAM" id="Phobius"/>
    </source>
</evidence>
<evidence type="ECO:0000256" key="4">
    <source>
        <dbReference type="ARBA" id="ARBA00021907"/>
    </source>
</evidence>
<protein>
    <recommendedName>
        <fullName evidence="4 12">Cell division protein FtsX</fullName>
    </recommendedName>
</protein>
<dbReference type="eggNOG" id="COG2177">
    <property type="taxonomic scope" value="Bacteria"/>
</dbReference>
<feature type="transmembrane region" description="Helical" evidence="13">
    <location>
        <begin position="171"/>
        <end position="197"/>
    </location>
</feature>
<dbReference type="PANTHER" id="PTHR47755:SF1">
    <property type="entry name" value="CELL DIVISION PROTEIN FTSX"/>
    <property type="match status" value="1"/>
</dbReference>
<dbReference type="GO" id="GO:0005886">
    <property type="term" value="C:plasma membrane"/>
    <property type="evidence" value="ECO:0007669"/>
    <property type="project" value="UniProtKB-SubCell"/>
</dbReference>
<dbReference type="KEGG" id="tpz:Tph_c06540"/>
<keyword evidence="5 12" id="KW-1003">Cell membrane</keyword>
<evidence type="ECO:0000256" key="11">
    <source>
        <dbReference type="ARBA" id="ARBA00023306"/>
    </source>
</evidence>
<dbReference type="PANTHER" id="PTHR47755">
    <property type="entry name" value="CELL DIVISION PROTEIN FTSX"/>
    <property type="match status" value="1"/>
</dbReference>
<feature type="domain" description="FtsX extracellular" evidence="15">
    <location>
        <begin position="59"/>
        <end position="152"/>
    </location>
</feature>
<dbReference type="Pfam" id="PF18075">
    <property type="entry name" value="FtsX_ECD"/>
    <property type="match status" value="1"/>
</dbReference>
<evidence type="ECO:0000313" key="16">
    <source>
        <dbReference type="EMBL" id="AFV10888.1"/>
    </source>
</evidence>
<dbReference type="InterPro" id="IPR004513">
    <property type="entry name" value="FtsX"/>
</dbReference>
<keyword evidence="11 12" id="KW-0131">Cell cycle</keyword>
<keyword evidence="7 12" id="KW-0132">Cell division</keyword>
<dbReference type="PIRSF" id="PIRSF003097">
    <property type="entry name" value="FtsX"/>
    <property type="match status" value="1"/>
</dbReference>
<evidence type="ECO:0000256" key="5">
    <source>
        <dbReference type="ARBA" id="ARBA00022475"/>
    </source>
</evidence>
<dbReference type="Pfam" id="PF02687">
    <property type="entry name" value="FtsX"/>
    <property type="match status" value="1"/>
</dbReference>
<sequence>MRLNVVAYIFQETFRSLKRNNWLNFAAAGTTAVSLFVLGIAILLVVNTEHIASTVESNVEIMVFLKQELPEDEVRGLRPKIAGIPGVEEVQFISRDEALRSLERQMGEGSNLRESLGGENPLPDAYKIRTREPQQVGSVAAAVGQLPGVEKVRYGQEVVEKLFRLTRWVRMIGMTVVALLGICAVFLIATTIRLTLFARRREINIMKYVGASDWFVRWPFLLEGVILGGVGALVAAGALYFSYNTLVSKLQETVTFLPLVNDGRVMLKIFEGILAAGAGLGIIGSFISVHRYLKV</sequence>
<evidence type="ECO:0000256" key="9">
    <source>
        <dbReference type="ARBA" id="ARBA00022989"/>
    </source>
</evidence>
<evidence type="ECO:0000256" key="2">
    <source>
        <dbReference type="ARBA" id="ARBA00007379"/>
    </source>
</evidence>
<evidence type="ECO:0000256" key="6">
    <source>
        <dbReference type="ARBA" id="ARBA00022519"/>
    </source>
</evidence>
<keyword evidence="10 12" id="KW-0472">Membrane</keyword>
<feature type="transmembrane region" description="Helical" evidence="13">
    <location>
        <begin position="21"/>
        <end position="46"/>
    </location>
</feature>
<dbReference type="OrthoDB" id="9812531at2"/>
<dbReference type="STRING" id="1089553.Tph_c06540"/>
<comment type="function">
    <text evidence="12">Part of the ABC transporter FtsEX involved in asymmetric cellular division facilitating the initiation of sporulation.</text>
</comment>
<evidence type="ECO:0000256" key="7">
    <source>
        <dbReference type="ARBA" id="ARBA00022618"/>
    </source>
</evidence>
<dbReference type="HOGENOM" id="CLU_073546_2_2_9"/>
<proteinExistence type="inferred from homology"/>
<reference evidence="16 17" key="1">
    <citation type="journal article" date="2012" name="BMC Genomics">
        <title>Genome-guided analysis of physiological and morphological traits of the fermentative acetate oxidizer Thermacetogenium phaeum.</title>
        <authorList>
            <person name="Oehler D."/>
            <person name="Poehlein A."/>
            <person name="Leimbach A."/>
            <person name="Muller N."/>
            <person name="Daniel R."/>
            <person name="Gottschalk G."/>
            <person name="Schink B."/>
        </authorList>
    </citation>
    <scope>NUCLEOTIDE SEQUENCE [LARGE SCALE GENOMIC DNA]</scope>
    <source>
        <strain evidence="17">ATCC BAA-254 / DSM 26808 / PB</strain>
    </source>
</reference>